<dbReference type="PRINTS" id="PR00420">
    <property type="entry name" value="RNGMNOXGNASE"/>
</dbReference>
<reference evidence="6 7" key="1">
    <citation type="submission" date="2019-06" db="EMBL/GenBank/DDBJ databases">
        <title>Sequencing the genomes of 1000 actinobacteria strains.</title>
        <authorList>
            <person name="Klenk H.-P."/>
        </authorList>
    </citation>
    <scope>NUCLEOTIDE SEQUENCE [LARGE SCALE GENOMIC DNA]</scope>
    <source>
        <strain evidence="6 7">DSM 45671</strain>
    </source>
</reference>
<dbReference type="GO" id="GO:0071949">
    <property type="term" value="F:FAD binding"/>
    <property type="evidence" value="ECO:0007669"/>
    <property type="project" value="InterPro"/>
</dbReference>
<keyword evidence="3" id="KW-0274">FAD</keyword>
<dbReference type="Proteomes" id="UP000321261">
    <property type="component" value="Unassembled WGS sequence"/>
</dbReference>
<dbReference type="PANTHER" id="PTHR43004:SF19">
    <property type="entry name" value="BINDING MONOOXYGENASE, PUTATIVE (JCVI)-RELATED"/>
    <property type="match status" value="1"/>
</dbReference>
<dbReference type="RefSeq" id="WP_147260257.1">
    <property type="nucleotide sequence ID" value="NZ_VIWU01000001.1"/>
</dbReference>
<dbReference type="Pfam" id="PF01494">
    <property type="entry name" value="FAD_binding_3"/>
    <property type="match status" value="1"/>
</dbReference>
<dbReference type="GO" id="GO:0051213">
    <property type="term" value="F:dioxygenase activity"/>
    <property type="evidence" value="ECO:0007669"/>
    <property type="project" value="UniProtKB-KW"/>
</dbReference>
<evidence type="ECO:0000256" key="3">
    <source>
        <dbReference type="ARBA" id="ARBA00022827"/>
    </source>
</evidence>
<evidence type="ECO:0000256" key="2">
    <source>
        <dbReference type="ARBA" id="ARBA00022630"/>
    </source>
</evidence>
<dbReference type="Gene3D" id="3.40.30.120">
    <property type="match status" value="1"/>
</dbReference>
<dbReference type="InterPro" id="IPR050641">
    <property type="entry name" value="RIFMO-like"/>
</dbReference>
<dbReference type="Gene3D" id="3.30.9.10">
    <property type="entry name" value="D-Amino Acid Oxidase, subunit A, domain 2"/>
    <property type="match status" value="1"/>
</dbReference>
<dbReference type="InterPro" id="IPR036188">
    <property type="entry name" value="FAD/NAD-bd_sf"/>
</dbReference>
<evidence type="ECO:0000256" key="4">
    <source>
        <dbReference type="SAM" id="MobiDB-lite"/>
    </source>
</evidence>
<evidence type="ECO:0000259" key="5">
    <source>
        <dbReference type="Pfam" id="PF01494"/>
    </source>
</evidence>
<proteinExistence type="predicted"/>
<dbReference type="AlphaFoldDB" id="A0A561T3Y7"/>
<evidence type="ECO:0000313" key="7">
    <source>
        <dbReference type="Proteomes" id="UP000321261"/>
    </source>
</evidence>
<dbReference type="GO" id="GO:0016709">
    <property type="term" value="F:oxidoreductase activity, acting on paired donors, with incorporation or reduction of molecular oxygen, NAD(P)H as one donor, and incorporation of one atom of oxygen"/>
    <property type="evidence" value="ECO:0007669"/>
    <property type="project" value="UniProtKB-ARBA"/>
</dbReference>
<comment type="cofactor">
    <cofactor evidence="1">
        <name>FAD</name>
        <dbReference type="ChEBI" id="CHEBI:57692"/>
    </cofactor>
</comment>
<protein>
    <submittedName>
        <fullName evidence="6">Putative polyketide hydroxylase/tetracenomycin A2 monooxygenase-dioxygenase</fullName>
    </submittedName>
</protein>
<dbReference type="SUPFAM" id="SSF51905">
    <property type="entry name" value="FAD/NAD(P)-binding domain"/>
    <property type="match status" value="1"/>
</dbReference>
<sequence>MPAPAPDGTLLAMPTTTDVLVVGAGPAGLATAITVLRHGARVLVVERRAGTSTVPRATGVSTRTMELFRFWGVARAVRDGGIDCDPLVGVAHTLAAEPDELVPFTYPSMREALAVSPAYPALCSQDHIEPVLADEIRRLGGEVRFGTELTALRTTPDGVRAELGPAGQVRARYVVGADGPRSAVRTGLGIGWERLGSLGEFVNVLFRPDLGALVGRRLPGITFVKHPDAECVLLPVGAGRWTATRRWFPERGESAADYTPARWTELLRTATGLPALNPEFLAAGAFTMAADVAATVRSGPAFLVGDAAHRMTPMGGIGMNTAIHDGHELGWRLAWAIRGLAGDALLDSYAAEREPLGRALAARSLREEREPDDGLPTDLGRSYRSPVLADDGGAPAQGHSRTARPGERAPHVWVRWRGRRASVLDLFEDRLTVLTGPGGAGWRHAAVRSRGVPIEVLAAGRDLPDPRGMLRAAYRLEADSAVLVRPDGIVAWRHDGPCHDHGTALTHAVETALGRVLSVALAG</sequence>
<organism evidence="6 7">
    <name type="scientific">Pseudonocardia hierapolitana</name>
    <dbReference type="NCBI Taxonomy" id="1128676"/>
    <lineage>
        <taxon>Bacteria</taxon>
        <taxon>Bacillati</taxon>
        <taxon>Actinomycetota</taxon>
        <taxon>Actinomycetes</taxon>
        <taxon>Pseudonocardiales</taxon>
        <taxon>Pseudonocardiaceae</taxon>
        <taxon>Pseudonocardia</taxon>
    </lineage>
</organism>
<dbReference type="PANTHER" id="PTHR43004">
    <property type="entry name" value="TRK SYSTEM POTASSIUM UPTAKE PROTEIN"/>
    <property type="match status" value="1"/>
</dbReference>
<accession>A0A561T3Y7</accession>
<dbReference type="Pfam" id="PF21274">
    <property type="entry name" value="Rng_hyd_C"/>
    <property type="match status" value="1"/>
</dbReference>
<keyword evidence="6" id="KW-0223">Dioxygenase</keyword>
<name>A0A561T3Y7_9PSEU</name>
<evidence type="ECO:0000256" key="1">
    <source>
        <dbReference type="ARBA" id="ARBA00001974"/>
    </source>
</evidence>
<keyword evidence="6" id="KW-0560">Oxidoreductase</keyword>
<evidence type="ECO:0000313" key="6">
    <source>
        <dbReference type="EMBL" id="TWF81830.1"/>
    </source>
</evidence>
<keyword evidence="7" id="KW-1185">Reference proteome</keyword>
<dbReference type="OrthoDB" id="4246007at2"/>
<dbReference type="EMBL" id="VIWU01000001">
    <property type="protein sequence ID" value="TWF81830.1"/>
    <property type="molecule type" value="Genomic_DNA"/>
</dbReference>
<keyword evidence="2" id="KW-0285">Flavoprotein</keyword>
<feature type="region of interest" description="Disordered" evidence="4">
    <location>
        <begin position="362"/>
        <end position="408"/>
    </location>
</feature>
<dbReference type="Gene3D" id="3.50.50.60">
    <property type="entry name" value="FAD/NAD(P)-binding domain"/>
    <property type="match status" value="1"/>
</dbReference>
<feature type="domain" description="FAD-binding" evidence="5">
    <location>
        <begin position="17"/>
        <end position="363"/>
    </location>
</feature>
<gene>
    <name evidence="6" type="ORF">FHX44_117775</name>
</gene>
<comment type="caution">
    <text evidence="6">The sequence shown here is derived from an EMBL/GenBank/DDBJ whole genome shotgun (WGS) entry which is preliminary data.</text>
</comment>
<dbReference type="InterPro" id="IPR002938">
    <property type="entry name" value="FAD-bd"/>
</dbReference>
<keyword evidence="6" id="KW-0503">Monooxygenase</keyword>